<feature type="transmembrane region" description="Helical" evidence="1">
    <location>
        <begin position="101"/>
        <end position="122"/>
    </location>
</feature>
<keyword evidence="1" id="KW-0472">Membrane</keyword>
<organism evidence="2 3">
    <name type="scientific">Stylophora pistillata</name>
    <name type="common">Smooth cauliflower coral</name>
    <dbReference type="NCBI Taxonomy" id="50429"/>
    <lineage>
        <taxon>Eukaryota</taxon>
        <taxon>Metazoa</taxon>
        <taxon>Cnidaria</taxon>
        <taxon>Anthozoa</taxon>
        <taxon>Hexacorallia</taxon>
        <taxon>Scleractinia</taxon>
        <taxon>Astrocoeniina</taxon>
        <taxon>Pocilloporidae</taxon>
        <taxon>Stylophora</taxon>
    </lineage>
</organism>
<dbReference type="AlphaFoldDB" id="A0A2B4STJ9"/>
<protein>
    <submittedName>
        <fullName evidence="2">Uncharacterized protein</fullName>
    </submittedName>
</protein>
<evidence type="ECO:0000313" key="2">
    <source>
        <dbReference type="EMBL" id="PFX32210.1"/>
    </source>
</evidence>
<comment type="caution">
    <text evidence="2">The sequence shown here is derived from an EMBL/GenBank/DDBJ whole genome shotgun (WGS) entry which is preliminary data.</text>
</comment>
<evidence type="ECO:0000256" key="1">
    <source>
        <dbReference type="SAM" id="Phobius"/>
    </source>
</evidence>
<dbReference type="PANTHER" id="PTHR36694:SF11">
    <property type="entry name" value="LP21121P-RELATED"/>
    <property type="match status" value="1"/>
</dbReference>
<name>A0A2B4STJ9_STYPI</name>
<gene>
    <name evidence="2" type="ORF">AWC38_SpisGene2982</name>
</gene>
<keyword evidence="3" id="KW-1185">Reference proteome</keyword>
<dbReference type="PANTHER" id="PTHR36694">
    <property type="entry name" value="PASIFLORA 1, ISOFORM A-RELATED"/>
    <property type="match status" value="1"/>
</dbReference>
<dbReference type="EMBL" id="LSMT01000026">
    <property type="protein sequence ID" value="PFX32210.1"/>
    <property type="molecule type" value="Genomic_DNA"/>
</dbReference>
<sequence>MAILVRTCCCGCDLRTGILLIGLFGFLSSGLEIYQNVKDYKADRAKEAEALKTLPISDKYKEAVLKLSVVAIAFTVVTVLVNVSLLISYGTLNRYLAYPWFFWQIFSLCYSFGVTIFLIAIWDGFTIFFAVEILGWLLMVYFVVVVYSYIETLRLDPSAFQMGGYVGTQMQPPPYVKFG</sequence>
<dbReference type="OrthoDB" id="5986405at2759"/>
<dbReference type="Proteomes" id="UP000225706">
    <property type="component" value="Unassembled WGS sequence"/>
</dbReference>
<proteinExistence type="predicted"/>
<reference evidence="3" key="1">
    <citation type="journal article" date="2017" name="bioRxiv">
        <title>Comparative analysis of the genomes of Stylophora pistillata and Acropora digitifera provides evidence for extensive differences between species of corals.</title>
        <authorList>
            <person name="Voolstra C.R."/>
            <person name="Li Y."/>
            <person name="Liew Y.J."/>
            <person name="Baumgarten S."/>
            <person name="Zoccola D."/>
            <person name="Flot J.-F."/>
            <person name="Tambutte S."/>
            <person name="Allemand D."/>
            <person name="Aranda M."/>
        </authorList>
    </citation>
    <scope>NUCLEOTIDE SEQUENCE [LARGE SCALE GENOMIC DNA]</scope>
</reference>
<keyword evidence="1" id="KW-1133">Transmembrane helix</keyword>
<feature type="transmembrane region" description="Helical" evidence="1">
    <location>
        <begin position="67"/>
        <end position="89"/>
    </location>
</feature>
<keyword evidence="1" id="KW-0812">Transmembrane</keyword>
<evidence type="ECO:0000313" key="3">
    <source>
        <dbReference type="Proteomes" id="UP000225706"/>
    </source>
</evidence>
<accession>A0A2B4STJ9</accession>
<feature type="transmembrane region" description="Helical" evidence="1">
    <location>
        <begin position="129"/>
        <end position="150"/>
    </location>
</feature>